<feature type="signal peptide" evidence="1">
    <location>
        <begin position="1"/>
        <end position="21"/>
    </location>
</feature>
<name>L7T3S1_ANOGA</name>
<reference evidence="2" key="1">
    <citation type="journal article" date="2012" name="G3 (Bethesda)">
        <title>Evidence for Population-Specific Positive Selection on Immune Genes of Anopheles gambiae.</title>
        <authorList>
            <person name="Crawford J.E."/>
            <person name="Bischoff E."/>
            <person name="Garnier T."/>
            <person name="Gneme A."/>
            <person name="Eiglmeier K."/>
            <person name="Holm I."/>
            <person name="Riehle M.M."/>
            <person name="Guelbeogo W.M."/>
            <person name="Sagnon N."/>
            <person name="Lazzaro B.P."/>
            <person name="Vernick K.D."/>
        </authorList>
    </citation>
    <scope>NUCLEOTIDE SEQUENCE</scope>
    <source>
        <strain evidence="2">A08-4658</strain>
    </source>
</reference>
<gene>
    <name evidence="2" type="primary">LRR-7060</name>
    <name evidence="2" type="ORF">AGAP007060</name>
</gene>
<dbReference type="AlphaFoldDB" id="L7T3S1"/>
<accession>L7T3S1</accession>
<dbReference type="EMBL" id="JX654619">
    <property type="protein sequence ID" value="AGC28677.1"/>
    <property type="molecule type" value="Genomic_DNA"/>
</dbReference>
<feature type="non-terminal residue" evidence="2">
    <location>
        <position position="1"/>
    </location>
</feature>
<proteinExistence type="predicted"/>
<evidence type="ECO:0000313" key="2">
    <source>
        <dbReference type="EMBL" id="AGC28677.1"/>
    </source>
</evidence>
<organism evidence="2">
    <name type="scientific">Anopheles gambiae</name>
    <name type="common">African malaria mosquito</name>
    <dbReference type="NCBI Taxonomy" id="7165"/>
    <lineage>
        <taxon>Eukaryota</taxon>
        <taxon>Metazoa</taxon>
        <taxon>Ecdysozoa</taxon>
        <taxon>Arthropoda</taxon>
        <taxon>Hexapoda</taxon>
        <taxon>Insecta</taxon>
        <taxon>Pterygota</taxon>
        <taxon>Neoptera</taxon>
        <taxon>Endopterygota</taxon>
        <taxon>Diptera</taxon>
        <taxon>Nematocera</taxon>
        <taxon>Culicoidea</taxon>
        <taxon>Culicidae</taxon>
        <taxon>Anophelinae</taxon>
        <taxon>Anopheles</taxon>
    </lineage>
</organism>
<evidence type="ECO:0000256" key="1">
    <source>
        <dbReference type="SAM" id="SignalP"/>
    </source>
</evidence>
<sequence length="57" mass="6579">EALPLVLLLILLGGDVRHTSSILPPSMVRLRCSSKIRSFRLYRRRCSTTMGRKWIHS</sequence>
<keyword evidence="1" id="KW-0732">Signal</keyword>
<protein>
    <submittedName>
        <fullName evidence="2">LRR-7060</fullName>
    </submittedName>
</protein>
<feature type="chain" id="PRO_5003983064" evidence="1">
    <location>
        <begin position="22"/>
        <end position="57"/>
    </location>
</feature>